<name>A0A9P8N1N5_9HYPO</name>
<sequence length="276" mass="30197">MATIVDILADMGSIAASMGAISPRLRNPTLRPSGQEVTQLHELAARILEHAQSLREKLTACAAQSNIRAAAQGQIKGSILKRNLVAIFQGHSASAVDSPSLKARKARKTEKGRVLRSLGAGPILAWAVSLPPSSWEEMDQLVFNDVARQMVDAGAGGEPVADIAVNVRDTIRELEREEPFCNIAPYGRFVEEVEELARSPRNQHQPKKRRLDTDGDAEDPSPRPEIYNRESLVPECRNAQAAPDLCFGDCRLTGFHTSSEHSKPSRPANNCHFKHS</sequence>
<evidence type="ECO:0000256" key="1">
    <source>
        <dbReference type="SAM" id="MobiDB-lite"/>
    </source>
</evidence>
<reference evidence="2" key="1">
    <citation type="submission" date="2021-09" db="EMBL/GenBank/DDBJ databases">
        <title>A high-quality genome of the endoparasitic fungus Hirsutella rhossiliensis with a comparison of Hirsutella genomes reveals transposable elements contributing to genome size variation.</title>
        <authorList>
            <person name="Lin R."/>
            <person name="Jiao Y."/>
            <person name="Sun X."/>
            <person name="Ling J."/>
            <person name="Xie B."/>
            <person name="Cheng X."/>
        </authorList>
    </citation>
    <scope>NUCLEOTIDE SEQUENCE</scope>
    <source>
        <strain evidence="2">HR02</strain>
    </source>
</reference>
<feature type="region of interest" description="Disordered" evidence="1">
    <location>
        <begin position="197"/>
        <end position="232"/>
    </location>
</feature>
<keyword evidence="3" id="KW-1185">Reference proteome</keyword>
<dbReference type="RefSeq" id="XP_044723526.1">
    <property type="nucleotide sequence ID" value="XM_044862500.1"/>
</dbReference>
<protein>
    <submittedName>
        <fullName evidence="2">Uncharacterized protein</fullName>
    </submittedName>
</protein>
<evidence type="ECO:0000313" key="2">
    <source>
        <dbReference type="EMBL" id="KAH0966013.1"/>
    </source>
</evidence>
<organism evidence="2 3">
    <name type="scientific">Hirsutella rhossiliensis</name>
    <dbReference type="NCBI Taxonomy" id="111463"/>
    <lineage>
        <taxon>Eukaryota</taxon>
        <taxon>Fungi</taxon>
        <taxon>Dikarya</taxon>
        <taxon>Ascomycota</taxon>
        <taxon>Pezizomycotina</taxon>
        <taxon>Sordariomycetes</taxon>
        <taxon>Hypocreomycetidae</taxon>
        <taxon>Hypocreales</taxon>
        <taxon>Ophiocordycipitaceae</taxon>
        <taxon>Hirsutella</taxon>
    </lineage>
</organism>
<evidence type="ECO:0000313" key="3">
    <source>
        <dbReference type="Proteomes" id="UP000824596"/>
    </source>
</evidence>
<accession>A0A9P8N1N5</accession>
<dbReference type="AlphaFoldDB" id="A0A9P8N1N5"/>
<proteinExistence type="predicted"/>
<dbReference type="Proteomes" id="UP000824596">
    <property type="component" value="Unassembled WGS sequence"/>
</dbReference>
<comment type="caution">
    <text evidence="2">The sequence shown here is derived from an EMBL/GenBank/DDBJ whole genome shotgun (WGS) entry which is preliminary data.</text>
</comment>
<dbReference type="GeneID" id="68353158"/>
<gene>
    <name evidence="2" type="ORF">HRG_04029</name>
</gene>
<dbReference type="OrthoDB" id="4927702at2759"/>
<feature type="region of interest" description="Disordered" evidence="1">
    <location>
        <begin position="257"/>
        <end position="276"/>
    </location>
</feature>
<dbReference type="EMBL" id="JAIZPD010000003">
    <property type="protein sequence ID" value="KAH0966013.1"/>
    <property type="molecule type" value="Genomic_DNA"/>
</dbReference>